<dbReference type="InterPro" id="IPR036291">
    <property type="entry name" value="NAD(P)-bd_dom_sf"/>
</dbReference>
<accession>A0A1F6Y5X4</accession>
<comment type="caution">
    <text evidence="7">The sequence shown here is derived from an EMBL/GenBank/DDBJ whole genome shotgun (WGS) entry which is preliminary data.</text>
</comment>
<sequence length="337" mass="37591">MKIAFFELEKSDQEILSKSFPGAEVTFFEEKLDETNTDKAKDVEIVCVFVSSQINKNVIDALPNLKFIATRSTGFNHIDFEYAKTKGINISYVPAYGSHTVAEFTFGLILNLSRNIIKANNYIRGTSNFHYFHEMEGFDLAGKTLGIIGTGKIGKNVLKIAKGLAMNVVAYDLFPDLSFAKENNFEYRTLDEVIAAADVITLHAPYTKENHHLINKEKIMLMKRGVHLINTARGELVDTDALIWGLKGGIIAGAGLDVLEGERELKDEIEILSSAARSLKVDEYKTLLEDRILIDMPNVIITPHIAFYTREAVAEILKVTADNIKGFMEGKPVNLVK</sequence>
<dbReference type="PROSITE" id="PS00065">
    <property type="entry name" value="D_2_HYDROXYACID_DH_1"/>
    <property type="match status" value="1"/>
</dbReference>
<dbReference type="InterPro" id="IPR006139">
    <property type="entry name" value="D-isomer_2_OHA_DH_cat_dom"/>
</dbReference>
<dbReference type="Gene3D" id="3.40.50.720">
    <property type="entry name" value="NAD(P)-binding Rossmann-like Domain"/>
    <property type="match status" value="2"/>
</dbReference>
<gene>
    <name evidence="7" type="ORF">A3I23_01690</name>
</gene>
<organism evidence="7 8">
    <name type="scientific">Candidatus Nomurabacteria bacterium RIFCSPLOWO2_02_FULL_40_67</name>
    <dbReference type="NCBI Taxonomy" id="1801787"/>
    <lineage>
        <taxon>Bacteria</taxon>
        <taxon>Candidatus Nomuraibacteriota</taxon>
    </lineage>
</organism>
<keyword evidence="3" id="KW-0520">NAD</keyword>
<dbReference type="EMBL" id="MFVL01000011">
    <property type="protein sequence ID" value="OGJ01790.1"/>
    <property type="molecule type" value="Genomic_DNA"/>
</dbReference>
<dbReference type="InterPro" id="IPR058205">
    <property type="entry name" value="D-LDH-like"/>
</dbReference>
<proteinExistence type="inferred from homology"/>
<evidence type="ECO:0000313" key="8">
    <source>
        <dbReference type="Proteomes" id="UP000177693"/>
    </source>
</evidence>
<comment type="similarity">
    <text evidence="1 4">Belongs to the D-isomer specific 2-hydroxyacid dehydrogenase family.</text>
</comment>
<dbReference type="Pfam" id="PF00389">
    <property type="entry name" value="2-Hacid_dh"/>
    <property type="match status" value="1"/>
</dbReference>
<evidence type="ECO:0000256" key="4">
    <source>
        <dbReference type="RuleBase" id="RU003719"/>
    </source>
</evidence>
<dbReference type="PANTHER" id="PTHR43026">
    <property type="entry name" value="2-HYDROXYACID DEHYDROGENASE HOMOLOG 1-RELATED"/>
    <property type="match status" value="1"/>
</dbReference>
<evidence type="ECO:0000256" key="3">
    <source>
        <dbReference type="ARBA" id="ARBA00023027"/>
    </source>
</evidence>
<dbReference type="InterPro" id="IPR029752">
    <property type="entry name" value="D-isomer_DH_CS1"/>
</dbReference>
<reference evidence="7 8" key="1">
    <citation type="journal article" date="2016" name="Nat. Commun.">
        <title>Thousands of microbial genomes shed light on interconnected biogeochemical processes in an aquifer system.</title>
        <authorList>
            <person name="Anantharaman K."/>
            <person name="Brown C.T."/>
            <person name="Hug L.A."/>
            <person name="Sharon I."/>
            <person name="Castelle C.J."/>
            <person name="Probst A.J."/>
            <person name="Thomas B.C."/>
            <person name="Singh A."/>
            <person name="Wilkins M.J."/>
            <person name="Karaoz U."/>
            <person name="Brodie E.L."/>
            <person name="Williams K.H."/>
            <person name="Hubbard S.S."/>
            <person name="Banfield J.F."/>
        </authorList>
    </citation>
    <scope>NUCLEOTIDE SEQUENCE [LARGE SCALE GENOMIC DNA]</scope>
</reference>
<dbReference type="Pfam" id="PF02826">
    <property type="entry name" value="2-Hacid_dh_C"/>
    <property type="match status" value="1"/>
</dbReference>
<protein>
    <recommendedName>
        <fullName evidence="9">Hydroxyacid dehydrogenase</fullName>
    </recommendedName>
</protein>
<dbReference type="PROSITE" id="PS00670">
    <property type="entry name" value="D_2_HYDROXYACID_DH_2"/>
    <property type="match status" value="1"/>
</dbReference>
<dbReference type="AlphaFoldDB" id="A0A1F6Y5X4"/>
<feature type="domain" description="D-isomer specific 2-hydroxyacid dehydrogenase NAD-binding" evidence="6">
    <location>
        <begin position="106"/>
        <end position="306"/>
    </location>
</feature>
<evidence type="ECO:0000256" key="2">
    <source>
        <dbReference type="ARBA" id="ARBA00023002"/>
    </source>
</evidence>
<dbReference type="PANTHER" id="PTHR43026:SF1">
    <property type="entry name" value="2-HYDROXYACID DEHYDROGENASE HOMOLOG 1-RELATED"/>
    <property type="match status" value="1"/>
</dbReference>
<evidence type="ECO:0008006" key="9">
    <source>
        <dbReference type="Google" id="ProtNLM"/>
    </source>
</evidence>
<dbReference type="SUPFAM" id="SSF51735">
    <property type="entry name" value="NAD(P)-binding Rossmann-fold domains"/>
    <property type="match status" value="1"/>
</dbReference>
<name>A0A1F6Y5X4_9BACT</name>
<dbReference type="InterPro" id="IPR029753">
    <property type="entry name" value="D-isomer_DH_CS"/>
</dbReference>
<evidence type="ECO:0000256" key="1">
    <source>
        <dbReference type="ARBA" id="ARBA00005854"/>
    </source>
</evidence>
<keyword evidence="2 4" id="KW-0560">Oxidoreductase</keyword>
<dbReference type="Proteomes" id="UP000177693">
    <property type="component" value="Unassembled WGS sequence"/>
</dbReference>
<dbReference type="InterPro" id="IPR006140">
    <property type="entry name" value="D-isomer_DH_NAD-bd"/>
</dbReference>
<feature type="domain" description="D-isomer specific 2-hydroxyacid dehydrogenase catalytic" evidence="5">
    <location>
        <begin position="4"/>
        <end position="333"/>
    </location>
</feature>
<dbReference type="GO" id="GO:0051287">
    <property type="term" value="F:NAD binding"/>
    <property type="evidence" value="ECO:0007669"/>
    <property type="project" value="InterPro"/>
</dbReference>
<evidence type="ECO:0000313" key="7">
    <source>
        <dbReference type="EMBL" id="OGJ01790.1"/>
    </source>
</evidence>
<dbReference type="GO" id="GO:0008720">
    <property type="term" value="F:D-lactate dehydrogenase (NAD+) activity"/>
    <property type="evidence" value="ECO:0007669"/>
    <property type="project" value="TreeGrafter"/>
</dbReference>
<evidence type="ECO:0000259" key="6">
    <source>
        <dbReference type="Pfam" id="PF02826"/>
    </source>
</evidence>
<dbReference type="SUPFAM" id="SSF52283">
    <property type="entry name" value="Formate/glycerate dehydrogenase catalytic domain-like"/>
    <property type="match status" value="1"/>
</dbReference>
<evidence type="ECO:0000259" key="5">
    <source>
        <dbReference type="Pfam" id="PF00389"/>
    </source>
</evidence>